<evidence type="ECO:0000256" key="1">
    <source>
        <dbReference type="SAM" id="MobiDB-lite"/>
    </source>
</evidence>
<keyword evidence="3" id="KW-1185">Reference proteome</keyword>
<name>A0ABV6JHP8_9BACL</name>
<accession>A0ABV6JHP8</accession>
<organism evidence="2 3">
    <name type="scientific">Paenibacillus mendelii</name>
    <dbReference type="NCBI Taxonomy" id="206163"/>
    <lineage>
        <taxon>Bacteria</taxon>
        <taxon>Bacillati</taxon>
        <taxon>Bacillota</taxon>
        <taxon>Bacilli</taxon>
        <taxon>Bacillales</taxon>
        <taxon>Paenibacillaceae</taxon>
        <taxon>Paenibacillus</taxon>
    </lineage>
</organism>
<dbReference type="RefSeq" id="WP_204816549.1">
    <property type="nucleotide sequence ID" value="NZ_JANHOF010000001.1"/>
</dbReference>
<reference evidence="2 3" key="1">
    <citation type="submission" date="2024-09" db="EMBL/GenBank/DDBJ databases">
        <authorList>
            <person name="Sun Q."/>
            <person name="Mori K."/>
        </authorList>
    </citation>
    <scope>NUCLEOTIDE SEQUENCE [LARGE SCALE GENOMIC DNA]</scope>
    <source>
        <strain evidence="2 3">CCM 4839</strain>
    </source>
</reference>
<proteinExistence type="predicted"/>
<dbReference type="EMBL" id="JBHLVF010000041">
    <property type="protein sequence ID" value="MFC0395445.1"/>
    <property type="molecule type" value="Genomic_DNA"/>
</dbReference>
<feature type="region of interest" description="Disordered" evidence="1">
    <location>
        <begin position="30"/>
        <end position="52"/>
    </location>
</feature>
<protein>
    <submittedName>
        <fullName evidence="2">YqzL family protein</fullName>
    </submittedName>
</protein>
<evidence type="ECO:0000313" key="2">
    <source>
        <dbReference type="EMBL" id="MFC0395445.1"/>
    </source>
</evidence>
<dbReference type="Proteomes" id="UP001589818">
    <property type="component" value="Unassembled WGS sequence"/>
</dbReference>
<comment type="caution">
    <text evidence="2">The sequence shown here is derived from an EMBL/GenBank/DDBJ whole genome shotgun (WGS) entry which is preliminary data.</text>
</comment>
<sequence>MRDFSWKYFTLTGDVDAFLLYKEMDQMAASDTMQDGDESLGTADSDGDDIPL</sequence>
<gene>
    <name evidence="2" type="ORF">ACFFJ8_29270</name>
</gene>
<dbReference type="Pfam" id="PF14006">
    <property type="entry name" value="YqzL"/>
    <property type="match status" value="1"/>
</dbReference>
<evidence type="ECO:0000313" key="3">
    <source>
        <dbReference type="Proteomes" id="UP001589818"/>
    </source>
</evidence>
<dbReference type="InterPro" id="IPR025617">
    <property type="entry name" value="YqzL"/>
</dbReference>